<evidence type="ECO:0000313" key="2">
    <source>
        <dbReference type="EMBL" id="MFB9327825.1"/>
    </source>
</evidence>
<dbReference type="Proteomes" id="UP001589747">
    <property type="component" value="Unassembled WGS sequence"/>
</dbReference>
<reference evidence="2 3" key="1">
    <citation type="submission" date="2024-09" db="EMBL/GenBank/DDBJ databases">
        <authorList>
            <person name="Sun Q."/>
            <person name="Mori K."/>
        </authorList>
    </citation>
    <scope>NUCLEOTIDE SEQUENCE [LARGE SCALE GENOMIC DNA]</scope>
    <source>
        <strain evidence="2 3">TISTR 2452</strain>
    </source>
</reference>
<dbReference type="InterPro" id="IPR014833">
    <property type="entry name" value="TnsA_N"/>
</dbReference>
<sequence>MPYKPAREIKPKAKGYRGKEPFLTTGEYIHWESFLERNYIRLADFDQTVQEIYYQPICIYYWLNGKKYRYYPDFKVVFEDNRVCLIEVKPERFIKSERNVIKYAAAQQYCKEMGWSFEIFTERQINPNLLQWNLSLLRHLGTQEVSEEEEDCIFNVMEKKQELHLFELREHCESMTEEAFYSTVYRLIYLQELQTDLVNIKLSDDSLLRLN</sequence>
<dbReference type="InterPro" id="IPR011856">
    <property type="entry name" value="tRNA_endonuc-like_dom_sf"/>
</dbReference>
<dbReference type="Gene3D" id="3.40.1350.10">
    <property type="match status" value="1"/>
</dbReference>
<organism evidence="2 3">
    <name type="scientific">Paenibacillus aurantiacus</name>
    <dbReference type="NCBI Taxonomy" id="1936118"/>
    <lineage>
        <taxon>Bacteria</taxon>
        <taxon>Bacillati</taxon>
        <taxon>Bacillota</taxon>
        <taxon>Bacilli</taxon>
        <taxon>Bacillales</taxon>
        <taxon>Paenibacillaceae</taxon>
        <taxon>Paenibacillus</taxon>
    </lineage>
</organism>
<dbReference type="RefSeq" id="WP_377496535.1">
    <property type="nucleotide sequence ID" value="NZ_JBHMDO010000030.1"/>
</dbReference>
<evidence type="ECO:0000259" key="1">
    <source>
        <dbReference type="Pfam" id="PF08722"/>
    </source>
</evidence>
<keyword evidence="2" id="KW-0540">Nuclease</keyword>
<dbReference type="Pfam" id="PF08722">
    <property type="entry name" value="Tn7_TnsA-like_N"/>
    <property type="match status" value="1"/>
</dbReference>
<keyword evidence="2" id="KW-0378">Hydrolase</keyword>
<keyword evidence="2" id="KW-0255">Endonuclease</keyword>
<dbReference type="GO" id="GO:0004519">
    <property type="term" value="F:endonuclease activity"/>
    <property type="evidence" value="ECO:0007669"/>
    <property type="project" value="UniProtKB-KW"/>
</dbReference>
<feature type="domain" description="TnsA endonuclease N-terminal" evidence="1">
    <location>
        <begin position="46"/>
        <end position="122"/>
    </location>
</feature>
<keyword evidence="3" id="KW-1185">Reference proteome</keyword>
<proteinExistence type="predicted"/>
<gene>
    <name evidence="2" type="ORF">ACFFSY_18005</name>
</gene>
<evidence type="ECO:0000313" key="3">
    <source>
        <dbReference type="Proteomes" id="UP001589747"/>
    </source>
</evidence>
<protein>
    <submittedName>
        <fullName evidence="2">TnsA endonuclease N-terminal domain-containing protein</fullName>
    </submittedName>
</protein>
<comment type="caution">
    <text evidence="2">The sequence shown here is derived from an EMBL/GenBank/DDBJ whole genome shotgun (WGS) entry which is preliminary data.</text>
</comment>
<dbReference type="EMBL" id="JBHMDO010000030">
    <property type="protein sequence ID" value="MFB9327825.1"/>
    <property type="molecule type" value="Genomic_DNA"/>
</dbReference>
<accession>A0ABV5KSG2</accession>
<name>A0ABV5KSG2_9BACL</name>